<evidence type="ECO:0000256" key="1">
    <source>
        <dbReference type="SAM" id="SignalP"/>
    </source>
</evidence>
<dbReference type="Proteomes" id="UP000321201">
    <property type="component" value="Unassembled WGS sequence"/>
</dbReference>
<organism evidence="2 3">
    <name type="scientific">Pelomicrobium methylotrophicum</name>
    <dbReference type="NCBI Taxonomy" id="2602750"/>
    <lineage>
        <taxon>Bacteria</taxon>
        <taxon>Pseudomonadati</taxon>
        <taxon>Pseudomonadota</taxon>
        <taxon>Hydrogenophilia</taxon>
        <taxon>Hydrogenophilia incertae sedis</taxon>
        <taxon>Pelomicrobium</taxon>
    </lineage>
</organism>
<dbReference type="Gene3D" id="3.10.450.50">
    <property type="match status" value="1"/>
</dbReference>
<evidence type="ECO:0000313" key="3">
    <source>
        <dbReference type="Proteomes" id="UP000321201"/>
    </source>
</evidence>
<dbReference type="AlphaFoldDB" id="A0A5C7EKN0"/>
<protein>
    <submittedName>
        <fullName evidence="2">ABC transporter substrate-binding protein</fullName>
    </submittedName>
</protein>
<name>A0A5C7EKN0_9PROT</name>
<dbReference type="PANTHER" id="PTHR36573:SF1">
    <property type="entry name" value="INTERMEMBRANE PHOSPHOLIPID TRANSPORT SYSTEM BINDING PROTEIN MLAC"/>
    <property type="match status" value="1"/>
</dbReference>
<reference evidence="2 3" key="1">
    <citation type="submission" date="2019-08" db="EMBL/GenBank/DDBJ databases">
        <title>Pelomicrobium methylotrophicum gen. nov., sp. nov. a moderately thermophilic, facultatively anaerobic, lithoautotrophic and methylotrophic bacterium isolated from a terrestrial mud volcano.</title>
        <authorList>
            <person name="Slobodkina G.B."/>
            <person name="Merkel A.Y."/>
            <person name="Slobodkin A.I."/>
        </authorList>
    </citation>
    <scope>NUCLEOTIDE SEQUENCE [LARGE SCALE GENOMIC DNA]</scope>
    <source>
        <strain evidence="2 3">SM250</strain>
    </source>
</reference>
<dbReference type="Gene3D" id="1.10.10.640">
    <property type="entry name" value="phospholipid-binding protein"/>
    <property type="match status" value="1"/>
</dbReference>
<accession>A0A5C7EKN0</accession>
<dbReference type="EMBL" id="VPFL01000004">
    <property type="protein sequence ID" value="TXF12847.1"/>
    <property type="molecule type" value="Genomic_DNA"/>
</dbReference>
<dbReference type="PANTHER" id="PTHR36573">
    <property type="entry name" value="INTERMEMBRANE PHOSPHOLIPID TRANSPORT SYSTEM BINDING PROTEIN MLAC"/>
    <property type="match status" value="1"/>
</dbReference>
<feature type="signal peptide" evidence="1">
    <location>
        <begin position="1"/>
        <end position="20"/>
    </location>
</feature>
<sequence>MKLIRFILAMALLVAGPALAEPAPDELVKKTAEEVLAIVRADQELRAGSPKKVLALVEEKVLPHFDFARMTRLAMGRHWREATPEQQQQIVREFRELLVRTYTAAFTSYRNQTVAYKPFKMEPAANDVTVRTEIVNPDGRPPIPVDYSMYKTSNGWKVYDVTIENVSLVATYRGTFTEEIRRGGIDGLIKSLREKNQSLAQQEQKKG</sequence>
<dbReference type="InParanoid" id="A0A5C7EKN0"/>
<dbReference type="RefSeq" id="WP_147798928.1">
    <property type="nucleotide sequence ID" value="NZ_VPFL01000004.1"/>
</dbReference>
<dbReference type="FunCoup" id="A0A5C7EKN0">
    <property type="interactions" value="160"/>
</dbReference>
<dbReference type="PIRSF" id="PIRSF004649">
    <property type="entry name" value="MlaC"/>
    <property type="match status" value="1"/>
</dbReference>
<proteinExistence type="predicted"/>
<evidence type="ECO:0000313" key="2">
    <source>
        <dbReference type="EMBL" id="TXF12847.1"/>
    </source>
</evidence>
<dbReference type="OrthoDB" id="9798905at2"/>
<dbReference type="Pfam" id="PF05494">
    <property type="entry name" value="MlaC"/>
    <property type="match status" value="1"/>
</dbReference>
<keyword evidence="1" id="KW-0732">Signal</keyword>
<feature type="chain" id="PRO_5022839513" evidence="1">
    <location>
        <begin position="21"/>
        <end position="207"/>
    </location>
</feature>
<gene>
    <name evidence="2" type="ORF">FR698_04205</name>
</gene>
<comment type="caution">
    <text evidence="2">The sequence shown here is derived from an EMBL/GenBank/DDBJ whole genome shotgun (WGS) entry which is preliminary data.</text>
</comment>
<dbReference type="InterPro" id="IPR008869">
    <property type="entry name" value="MlaC/ttg2D"/>
</dbReference>
<keyword evidence="3" id="KW-1185">Reference proteome</keyword>